<name>A0A852W0G6_9MICO</name>
<reference evidence="2 3" key="1">
    <citation type="submission" date="2020-07" db="EMBL/GenBank/DDBJ databases">
        <title>Sequencing the genomes of 1000 actinobacteria strains.</title>
        <authorList>
            <person name="Klenk H.-P."/>
        </authorList>
    </citation>
    <scope>NUCLEOTIDE SEQUENCE [LARGE SCALE GENOMIC DNA]</scope>
    <source>
        <strain evidence="2 3">DSM 26154</strain>
    </source>
</reference>
<feature type="transmembrane region" description="Helical" evidence="1">
    <location>
        <begin position="67"/>
        <end position="85"/>
    </location>
</feature>
<accession>A0A852W0G6</accession>
<protein>
    <submittedName>
        <fullName evidence="2">VanZ family protein</fullName>
    </submittedName>
</protein>
<evidence type="ECO:0000256" key="1">
    <source>
        <dbReference type="SAM" id="Phobius"/>
    </source>
</evidence>
<keyword evidence="3" id="KW-1185">Reference proteome</keyword>
<organism evidence="2 3">
    <name type="scientific">Janibacter cremeus</name>
    <dbReference type="NCBI Taxonomy" id="1285192"/>
    <lineage>
        <taxon>Bacteria</taxon>
        <taxon>Bacillati</taxon>
        <taxon>Actinomycetota</taxon>
        <taxon>Actinomycetes</taxon>
        <taxon>Micrococcales</taxon>
        <taxon>Intrasporangiaceae</taxon>
        <taxon>Janibacter</taxon>
    </lineage>
</organism>
<gene>
    <name evidence="2" type="ORF">BJY20_002563</name>
</gene>
<keyword evidence="1" id="KW-0812">Transmembrane</keyword>
<feature type="transmembrane region" description="Helical" evidence="1">
    <location>
        <begin position="9"/>
        <end position="29"/>
    </location>
</feature>
<dbReference type="RefSeq" id="WP_221935326.1">
    <property type="nucleotide sequence ID" value="NZ_JACCAE010000001.1"/>
</dbReference>
<comment type="caution">
    <text evidence="2">The sequence shown here is derived from an EMBL/GenBank/DDBJ whole genome shotgun (WGS) entry which is preliminary data.</text>
</comment>
<dbReference type="AlphaFoldDB" id="A0A852W0G6"/>
<keyword evidence="1" id="KW-0472">Membrane</keyword>
<sequence>MNELRSARWVVPVAVWLLLVLQLVVLYVPSAPGPSAPIPHADKIVHVLAFAAPVLAAGLTRRRWWPLVAVAGVLHAPVSEVVQHLCLSGRSGDPRDVVADLVGVAGASVAISLWFRRPRRRRL</sequence>
<evidence type="ECO:0000313" key="3">
    <source>
        <dbReference type="Proteomes" id="UP000554054"/>
    </source>
</evidence>
<feature type="transmembrane region" description="Helical" evidence="1">
    <location>
        <begin position="97"/>
        <end position="115"/>
    </location>
</feature>
<feature type="transmembrane region" description="Helical" evidence="1">
    <location>
        <begin position="44"/>
        <end position="60"/>
    </location>
</feature>
<keyword evidence="1" id="KW-1133">Transmembrane helix</keyword>
<dbReference type="Proteomes" id="UP000554054">
    <property type="component" value="Unassembled WGS sequence"/>
</dbReference>
<dbReference type="PANTHER" id="PTHR28008">
    <property type="entry name" value="DOMAIN PROTEIN, PUTATIVE (AFU_ORTHOLOGUE AFUA_3G10980)-RELATED"/>
    <property type="match status" value="1"/>
</dbReference>
<dbReference type="PANTHER" id="PTHR28008:SF1">
    <property type="entry name" value="DOMAIN PROTEIN, PUTATIVE (AFU_ORTHOLOGUE AFUA_3G10980)-RELATED"/>
    <property type="match status" value="1"/>
</dbReference>
<dbReference type="EMBL" id="JACCAE010000001">
    <property type="protein sequence ID" value="NYF99171.1"/>
    <property type="molecule type" value="Genomic_DNA"/>
</dbReference>
<proteinExistence type="predicted"/>
<evidence type="ECO:0000313" key="2">
    <source>
        <dbReference type="EMBL" id="NYF99171.1"/>
    </source>
</evidence>